<protein>
    <submittedName>
        <fullName evidence="1">2156_t:CDS:1</fullName>
    </submittedName>
</protein>
<accession>A0A9N9B6W4</accession>
<evidence type="ECO:0000313" key="2">
    <source>
        <dbReference type="Proteomes" id="UP000789572"/>
    </source>
</evidence>
<reference evidence="1" key="1">
    <citation type="submission" date="2021-06" db="EMBL/GenBank/DDBJ databases">
        <authorList>
            <person name="Kallberg Y."/>
            <person name="Tangrot J."/>
            <person name="Rosling A."/>
        </authorList>
    </citation>
    <scope>NUCLEOTIDE SEQUENCE</scope>
    <source>
        <strain evidence="1">IA702</strain>
    </source>
</reference>
<gene>
    <name evidence="1" type="ORF">POCULU_LOCUS5195</name>
</gene>
<evidence type="ECO:0000313" key="1">
    <source>
        <dbReference type="EMBL" id="CAG8554570.1"/>
    </source>
</evidence>
<dbReference type="AlphaFoldDB" id="A0A9N9B6W4"/>
<organism evidence="1 2">
    <name type="scientific">Paraglomus occultum</name>
    <dbReference type="NCBI Taxonomy" id="144539"/>
    <lineage>
        <taxon>Eukaryota</taxon>
        <taxon>Fungi</taxon>
        <taxon>Fungi incertae sedis</taxon>
        <taxon>Mucoromycota</taxon>
        <taxon>Glomeromycotina</taxon>
        <taxon>Glomeromycetes</taxon>
        <taxon>Paraglomerales</taxon>
        <taxon>Paraglomeraceae</taxon>
        <taxon>Paraglomus</taxon>
    </lineage>
</organism>
<name>A0A9N9B6W4_9GLOM</name>
<dbReference type="EMBL" id="CAJVPJ010000759">
    <property type="protein sequence ID" value="CAG8554570.1"/>
    <property type="molecule type" value="Genomic_DNA"/>
</dbReference>
<dbReference type="Proteomes" id="UP000789572">
    <property type="component" value="Unassembled WGS sequence"/>
</dbReference>
<dbReference type="OrthoDB" id="2449137at2759"/>
<feature type="non-terminal residue" evidence="1">
    <location>
        <position position="279"/>
    </location>
</feature>
<comment type="caution">
    <text evidence="1">The sequence shown here is derived from an EMBL/GenBank/DDBJ whole genome shotgun (WGS) entry which is preliminary data.</text>
</comment>
<keyword evidence="2" id="KW-1185">Reference proteome</keyword>
<proteinExistence type="predicted"/>
<sequence length="279" mass="32929">VLAHFGIRKYLPTTDGISKEKKNRVYEVNNNQYTIPNEELTQWRDAFDLATAAIKARSNDANWNWNDATERPLNESSTIIASFVARGKKRRRYKYERKYWWLHMKALKEELDNISQRELEMRECTTKLLKLEGICNVRSALEYIGRQFVCAGSKESVGTILSQLSEQKTFGSYLQNVCNLNNITLESVKECFNNLYDASLKDTNDYRDEIVICAEYWDVNEIIALSAIFRHFHVKFIYWDRVSTEAEFPYEVPYWLPTLEYHKPRFAETMRHFGCHDLD</sequence>